<sequence>MKERAVTYSVVPRVDPRDISAEMTYYARAQARGEVTLGDMARRIQRRCTVTRADTLAVLVALEEEVCRGLCNGEIVRLGELGSLQVGVKSEGVRLEADFHESMINKIWVRFRPGMVLKGMLDGAAFERVSPRKEAGRAGKGMRYERK</sequence>
<keyword evidence="4" id="KW-1185">Reference proteome</keyword>
<dbReference type="AlphaFoldDB" id="A0A412GZ79"/>
<feature type="domain" description="HU" evidence="2">
    <location>
        <begin position="5"/>
        <end position="128"/>
    </location>
</feature>
<organism evidence="3 4">
    <name type="scientific">Phocaeicola coprocola</name>
    <dbReference type="NCBI Taxonomy" id="310298"/>
    <lineage>
        <taxon>Bacteria</taxon>
        <taxon>Pseudomonadati</taxon>
        <taxon>Bacteroidota</taxon>
        <taxon>Bacteroidia</taxon>
        <taxon>Bacteroidales</taxon>
        <taxon>Bacteroidaceae</taxon>
        <taxon>Phocaeicola</taxon>
    </lineage>
</organism>
<dbReference type="RefSeq" id="WP_050756957.1">
    <property type="nucleotide sequence ID" value="NZ_CAUCNJ010000014.1"/>
</dbReference>
<evidence type="ECO:0000313" key="3">
    <source>
        <dbReference type="EMBL" id="RGS00229.1"/>
    </source>
</evidence>
<gene>
    <name evidence="3" type="ORF">DWY20_00930</name>
</gene>
<evidence type="ECO:0000259" key="2">
    <source>
        <dbReference type="Pfam" id="PF18291"/>
    </source>
</evidence>
<dbReference type="Pfam" id="PF18291">
    <property type="entry name" value="HU-HIG"/>
    <property type="match status" value="1"/>
</dbReference>
<dbReference type="SUPFAM" id="SSF47729">
    <property type="entry name" value="IHF-like DNA-binding proteins"/>
    <property type="match status" value="1"/>
</dbReference>
<keyword evidence="1 3" id="KW-0238">DNA-binding</keyword>
<evidence type="ECO:0000313" key="4">
    <source>
        <dbReference type="Proteomes" id="UP000285864"/>
    </source>
</evidence>
<dbReference type="EMBL" id="QRUU01000002">
    <property type="protein sequence ID" value="RGS00229.1"/>
    <property type="molecule type" value="Genomic_DNA"/>
</dbReference>
<evidence type="ECO:0000256" key="1">
    <source>
        <dbReference type="ARBA" id="ARBA00023125"/>
    </source>
</evidence>
<reference evidence="3 4" key="1">
    <citation type="submission" date="2018-08" db="EMBL/GenBank/DDBJ databases">
        <title>A genome reference for cultivated species of the human gut microbiota.</title>
        <authorList>
            <person name="Zou Y."/>
            <person name="Xue W."/>
            <person name="Luo G."/>
        </authorList>
    </citation>
    <scope>NUCLEOTIDE SEQUENCE [LARGE SCALE GENOMIC DNA]</scope>
    <source>
        <strain evidence="3 4">AF24-2</strain>
    </source>
</reference>
<name>A0A412GZ79_9BACT</name>
<accession>A0A412GZ79</accession>
<dbReference type="Proteomes" id="UP000285864">
    <property type="component" value="Unassembled WGS sequence"/>
</dbReference>
<protein>
    <submittedName>
        <fullName evidence="3">DNA-binding protein</fullName>
    </submittedName>
</protein>
<dbReference type="InterPro" id="IPR010992">
    <property type="entry name" value="IHF-like_DNA-bd_dom_sf"/>
</dbReference>
<dbReference type="GO" id="GO:0003677">
    <property type="term" value="F:DNA binding"/>
    <property type="evidence" value="ECO:0007669"/>
    <property type="project" value="UniProtKB-KW"/>
</dbReference>
<comment type="caution">
    <text evidence="3">The sequence shown here is derived from an EMBL/GenBank/DDBJ whole genome shotgun (WGS) entry which is preliminary data.</text>
</comment>
<dbReference type="InterPro" id="IPR041607">
    <property type="entry name" value="HU-HIG"/>
</dbReference>
<proteinExistence type="predicted"/>